<dbReference type="PROSITE" id="PS51518">
    <property type="entry name" value="SGF29_C"/>
    <property type="match status" value="1"/>
</dbReference>
<dbReference type="InterPro" id="IPR037802">
    <property type="entry name" value="SGF29"/>
</dbReference>
<sequence>MASRNRSRPGQTKNDADEERNIWDQLRSEGKRVDNLVTESNRIELAQKDLLAKVNSAHARGDSTAKLEDELSEITREQVKLAEEILAALEGDGGDNSLSIVGGLEVLTALRASSEADSSIMNNPRSTSMTKSSRNAKRKADVSVASLGAGDERDSVAADSPVAGPSPKVQLPNTASRILKGTVSRAGSVPAAREASVKAEENDSNDNLKAFAAMSGSSSNRPTLNPGTEVLYRHRSKPKPGASHPSSSSTSMLDSSQQDGEGILCSITSVIGEGKQRRYEVRDVDPDTESPPFRASVTQLVVIPPASQNESLPELPRASRVLALYPGTTTFYKAEVTKGRVGAGGELGGKGYVKLRFEGEEEQEKEMDVERRYVLPDNAK</sequence>
<dbReference type="GO" id="GO:0000124">
    <property type="term" value="C:SAGA complex"/>
    <property type="evidence" value="ECO:0007669"/>
    <property type="project" value="InterPro"/>
</dbReference>
<dbReference type="EMBL" id="ML977157">
    <property type="protein sequence ID" value="KAF1986473.1"/>
    <property type="molecule type" value="Genomic_DNA"/>
</dbReference>
<evidence type="ECO:0000313" key="3">
    <source>
        <dbReference type="EMBL" id="KAF1986473.1"/>
    </source>
</evidence>
<evidence type="ECO:0000313" key="4">
    <source>
        <dbReference type="Proteomes" id="UP000800041"/>
    </source>
</evidence>
<feature type="domain" description="SGF29 C-terminal" evidence="2">
    <location>
        <begin position="220"/>
        <end position="380"/>
    </location>
</feature>
<organism evidence="3 4">
    <name type="scientific">Aulographum hederae CBS 113979</name>
    <dbReference type="NCBI Taxonomy" id="1176131"/>
    <lineage>
        <taxon>Eukaryota</taxon>
        <taxon>Fungi</taxon>
        <taxon>Dikarya</taxon>
        <taxon>Ascomycota</taxon>
        <taxon>Pezizomycotina</taxon>
        <taxon>Dothideomycetes</taxon>
        <taxon>Pleosporomycetidae</taxon>
        <taxon>Aulographales</taxon>
        <taxon>Aulographaceae</taxon>
    </lineage>
</organism>
<dbReference type="OrthoDB" id="10265994at2759"/>
<evidence type="ECO:0000259" key="2">
    <source>
        <dbReference type="PROSITE" id="PS51518"/>
    </source>
</evidence>
<name>A0A6G1GZS6_9PEZI</name>
<dbReference type="PANTHER" id="PTHR21539">
    <property type="entry name" value="SAGA-ASSOCIATED FACTOR 29"/>
    <property type="match status" value="1"/>
</dbReference>
<dbReference type="Proteomes" id="UP000800041">
    <property type="component" value="Unassembled WGS sequence"/>
</dbReference>
<feature type="region of interest" description="Disordered" evidence="1">
    <location>
        <begin position="1"/>
        <end position="22"/>
    </location>
</feature>
<dbReference type="Pfam" id="PF07039">
    <property type="entry name" value="SGF29_Tudor"/>
    <property type="match status" value="1"/>
</dbReference>
<evidence type="ECO:0000256" key="1">
    <source>
        <dbReference type="SAM" id="MobiDB-lite"/>
    </source>
</evidence>
<feature type="region of interest" description="Disordered" evidence="1">
    <location>
        <begin position="233"/>
        <end position="258"/>
    </location>
</feature>
<reference evidence="3" key="1">
    <citation type="journal article" date="2020" name="Stud. Mycol.">
        <title>101 Dothideomycetes genomes: a test case for predicting lifestyles and emergence of pathogens.</title>
        <authorList>
            <person name="Haridas S."/>
            <person name="Albert R."/>
            <person name="Binder M."/>
            <person name="Bloem J."/>
            <person name="Labutti K."/>
            <person name="Salamov A."/>
            <person name="Andreopoulos B."/>
            <person name="Baker S."/>
            <person name="Barry K."/>
            <person name="Bills G."/>
            <person name="Bluhm B."/>
            <person name="Cannon C."/>
            <person name="Castanera R."/>
            <person name="Culley D."/>
            <person name="Daum C."/>
            <person name="Ezra D."/>
            <person name="Gonzalez J."/>
            <person name="Henrissat B."/>
            <person name="Kuo A."/>
            <person name="Liang C."/>
            <person name="Lipzen A."/>
            <person name="Lutzoni F."/>
            <person name="Magnuson J."/>
            <person name="Mondo S."/>
            <person name="Nolan M."/>
            <person name="Ohm R."/>
            <person name="Pangilinan J."/>
            <person name="Park H.-J."/>
            <person name="Ramirez L."/>
            <person name="Alfaro M."/>
            <person name="Sun H."/>
            <person name="Tritt A."/>
            <person name="Yoshinaga Y."/>
            <person name="Zwiers L.-H."/>
            <person name="Turgeon B."/>
            <person name="Goodwin S."/>
            <person name="Spatafora J."/>
            <person name="Crous P."/>
            <person name="Grigoriev I."/>
        </authorList>
    </citation>
    <scope>NUCLEOTIDE SEQUENCE</scope>
    <source>
        <strain evidence="3">CBS 113979</strain>
    </source>
</reference>
<dbReference type="AlphaFoldDB" id="A0A6G1GZS6"/>
<accession>A0A6G1GZS6</accession>
<proteinExistence type="predicted"/>
<keyword evidence="4" id="KW-1185">Reference proteome</keyword>
<feature type="compositionally biased region" description="Polar residues" evidence="1">
    <location>
        <begin position="115"/>
        <end position="133"/>
    </location>
</feature>
<feature type="compositionally biased region" description="Low complexity" evidence="1">
    <location>
        <begin position="243"/>
        <end position="256"/>
    </location>
</feature>
<dbReference type="Gene3D" id="2.30.30.140">
    <property type="match status" value="1"/>
</dbReference>
<dbReference type="InterPro" id="IPR010750">
    <property type="entry name" value="SGF29_tudor-like_dom"/>
</dbReference>
<protein>
    <recommendedName>
        <fullName evidence="2">SGF29 C-terminal domain-containing protein</fullName>
    </recommendedName>
</protein>
<feature type="region of interest" description="Disordered" evidence="1">
    <location>
        <begin position="115"/>
        <end position="176"/>
    </location>
</feature>
<dbReference type="PANTHER" id="PTHR21539:SF0">
    <property type="entry name" value="SAGA-ASSOCIATED FACTOR 29"/>
    <property type="match status" value="1"/>
</dbReference>
<gene>
    <name evidence="3" type="ORF">K402DRAFT_393945</name>
</gene>